<dbReference type="PANTHER" id="PTHR46425">
    <property type="entry name" value="TRANSCRIPTION TERMINATION FACTOR RHO"/>
    <property type="match status" value="1"/>
</dbReference>
<dbReference type="InterPro" id="IPR000194">
    <property type="entry name" value="ATPase_F1/V1/A1_a/bsu_nucl-bd"/>
</dbReference>
<proteinExistence type="inferred from homology"/>
<dbReference type="SMART" id="SM00382">
    <property type="entry name" value="AAA"/>
    <property type="match status" value="1"/>
</dbReference>
<dbReference type="InterPro" id="IPR012340">
    <property type="entry name" value="NA-bd_OB-fold"/>
</dbReference>
<evidence type="ECO:0000256" key="5">
    <source>
        <dbReference type="ARBA" id="ARBA00022840"/>
    </source>
</evidence>
<evidence type="ECO:0000256" key="2">
    <source>
        <dbReference type="ARBA" id="ARBA00022741"/>
    </source>
</evidence>
<sequence length="517" mass="57140">MTTTQEPVRSQSPELAAMTLPKLKTVATQLGVEGAAKMKKDVLVEAIADLQAKNREAAKAEREARREARNSRKKESKPAANTNQDSEDSSDDDAPTGNNDRGARNDRNDRTRGRDRNRDRNNRDRAPREEREPVLSEDDVLVPVSGLLDILDSYGFIRTSGYLPGPNDVYVTLQQVRRNGLRKGDVVTGQVRQAREGERKEKFNALITLETVNGMSPDEARNRVEFGKLTPLYPQERLRLETEPNVLTTRVIDLIAPIGKGQRGLIVSPPKAGKTMVLQAIANAITTNNPECHLMVVLVDERPEEVTDMQRSVKGEVIASTFDRPADDHTTIAELAIERAKRLVELGHDVVVLLDSITRLGRAYNISAPASGRILSGGVDSAALYPPKKFFGAARNIEDGGSLTILATALVDTGSRMDEVIFEEFKGTGNMELILDRRLADKRIFPAVNVVASGTRKEEILMGSEELNIVWKLRRVLHALEPQAALELLLEKMKGTKSNVEFLMQIQKTTSGPDDSK</sequence>
<evidence type="ECO:0000256" key="9">
    <source>
        <dbReference type="SAM" id="MobiDB-lite"/>
    </source>
</evidence>
<feature type="compositionally biased region" description="Basic and acidic residues" evidence="9">
    <location>
        <begin position="101"/>
        <end position="134"/>
    </location>
</feature>
<evidence type="ECO:0000313" key="12">
    <source>
        <dbReference type="EMBL" id="CAB4812540.1"/>
    </source>
</evidence>
<dbReference type="SMART" id="SM00357">
    <property type="entry name" value="CSP"/>
    <property type="match status" value="1"/>
</dbReference>
<dbReference type="InterPro" id="IPR041703">
    <property type="entry name" value="Rho_factor_ATP-bd"/>
</dbReference>
<dbReference type="GO" id="GO:0006353">
    <property type="term" value="P:DNA-templated transcription termination"/>
    <property type="evidence" value="ECO:0007669"/>
    <property type="project" value="UniProtKB-KW"/>
</dbReference>
<accession>A0A6J7WCT3</accession>
<dbReference type="PANTHER" id="PTHR46425:SF1">
    <property type="entry name" value="TRANSCRIPTION TERMINATION FACTOR RHO"/>
    <property type="match status" value="1"/>
</dbReference>
<evidence type="ECO:0000259" key="10">
    <source>
        <dbReference type="PROSITE" id="PS51856"/>
    </source>
</evidence>
<protein>
    <submittedName>
        <fullName evidence="15">Unannotated protein</fullName>
    </submittedName>
</protein>
<dbReference type="CDD" id="cd01128">
    <property type="entry name" value="rho_factor_C"/>
    <property type="match status" value="1"/>
</dbReference>
<dbReference type="SUPFAM" id="SSF52540">
    <property type="entry name" value="P-loop containing nucleoside triphosphate hydrolases"/>
    <property type="match status" value="1"/>
</dbReference>
<reference evidence="15" key="1">
    <citation type="submission" date="2020-05" db="EMBL/GenBank/DDBJ databases">
        <authorList>
            <person name="Chiriac C."/>
            <person name="Salcher M."/>
            <person name="Ghai R."/>
            <person name="Kavagutti S V."/>
        </authorList>
    </citation>
    <scope>NUCLEOTIDE SEQUENCE</scope>
</reference>
<evidence type="ECO:0000256" key="6">
    <source>
        <dbReference type="ARBA" id="ARBA00022884"/>
    </source>
</evidence>
<dbReference type="EMBL" id="CAFBMU010000018">
    <property type="protein sequence ID" value="CAB4929545.1"/>
    <property type="molecule type" value="Genomic_DNA"/>
</dbReference>
<dbReference type="EMBL" id="CAFBOD010000010">
    <property type="protein sequence ID" value="CAB4978097.1"/>
    <property type="molecule type" value="Genomic_DNA"/>
</dbReference>
<dbReference type="NCBIfam" id="NF006886">
    <property type="entry name" value="PRK09376.1"/>
    <property type="match status" value="1"/>
</dbReference>
<dbReference type="CDD" id="cd04459">
    <property type="entry name" value="Rho_CSD"/>
    <property type="match status" value="1"/>
</dbReference>
<dbReference type="SMART" id="SM00959">
    <property type="entry name" value="Rho_N"/>
    <property type="match status" value="1"/>
</dbReference>
<dbReference type="AlphaFoldDB" id="A0A6J7WCT3"/>
<evidence type="ECO:0000256" key="8">
    <source>
        <dbReference type="ARBA" id="ARBA00023163"/>
    </source>
</evidence>
<feature type="compositionally biased region" description="Basic and acidic residues" evidence="9">
    <location>
        <begin position="52"/>
        <end position="70"/>
    </location>
</feature>
<evidence type="ECO:0000313" key="14">
    <source>
        <dbReference type="EMBL" id="CAB4978097.1"/>
    </source>
</evidence>
<dbReference type="GO" id="GO:0008186">
    <property type="term" value="F:ATP-dependent activity, acting on RNA"/>
    <property type="evidence" value="ECO:0007669"/>
    <property type="project" value="InterPro"/>
</dbReference>
<dbReference type="Gene3D" id="3.40.50.300">
    <property type="entry name" value="P-loop containing nucleotide triphosphate hydrolases"/>
    <property type="match status" value="1"/>
</dbReference>
<keyword evidence="7" id="KW-0805">Transcription regulation</keyword>
<dbReference type="SUPFAM" id="SSF68912">
    <property type="entry name" value="Rho N-terminal domain-like"/>
    <property type="match status" value="1"/>
</dbReference>
<keyword evidence="8" id="KW-0804">Transcription</keyword>
<dbReference type="Pfam" id="PF07498">
    <property type="entry name" value="Rho_N"/>
    <property type="match status" value="1"/>
</dbReference>
<evidence type="ECO:0000256" key="1">
    <source>
        <dbReference type="ARBA" id="ARBA00022472"/>
    </source>
</evidence>
<keyword evidence="1" id="KW-0806">Transcription termination</keyword>
<dbReference type="GO" id="GO:0005524">
    <property type="term" value="F:ATP binding"/>
    <property type="evidence" value="ECO:0007669"/>
    <property type="project" value="UniProtKB-KW"/>
</dbReference>
<dbReference type="GO" id="GO:0003723">
    <property type="term" value="F:RNA binding"/>
    <property type="evidence" value="ECO:0007669"/>
    <property type="project" value="UniProtKB-KW"/>
</dbReference>
<evidence type="ECO:0000313" key="15">
    <source>
        <dbReference type="EMBL" id="CAB5157068.1"/>
    </source>
</evidence>
<dbReference type="GO" id="GO:0004386">
    <property type="term" value="F:helicase activity"/>
    <property type="evidence" value="ECO:0007669"/>
    <property type="project" value="UniProtKB-KW"/>
</dbReference>
<feature type="domain" description="Rho RNA-BD" evidence="10">
    <location>
        <begin position="141"/>
        <end position="216"/>
    </location>
</feature>
<gene>
    <name evidence="11" type="ORF">UFOPK2655_00620</name>
    <name evidence="12" type="ORF">UFOPK3077_01317</name>
    <name evidence="13" type="ORF">UFOPK3667_01226</name>
    <name evidence="14" type="ORF">UFOPK3903_00977</name>
    <name evidence="15" type="ORF">UFOPK4444_01042</name>
</gene>
<dbReference type="InterPro" id="IPR011113">
    <property type="entry name" value="Rho_RNA-bd"/>
</dbReference>
<evidence type="ECO:0000256" key="4">
    <source>
        <dbReference type="ARBA" id="ARBA00022806"/>
    </source>
</evidence>
<evidence type="ECO:0000256" key="7">
    <source>
        <dbReference type="ARBA" id="ARBA00023015"/>
    </source>
</evidence>
<name>A0A6J7WCT3_9ZZZZ</name>
<dbReference type="HAMAP" id="MF_01884">
    <property type="entry name" value="Rho"/>
    <property type="match status" value="1"/>
</dbReference>
<dbReference type="InterPro" id="IPR027417">
    <property type="entry name" value="P-loop_NTPase"/>
</dbReference>
<evidence type="ECO:0000256" key="3">
    <source>
        <dbReference type="ARBA" id="ARBA00022801"/>
    </source>
</evidence>
<dbReference type="PROSITE" id="PS51856">
    <property type="entry name" value="RHO_RNA_BD"/>
    <property type="match status" value="1"/>
</dbReference>
<dbReference type="SUPFAM" id="SSF50249">
    <property type="entry name" value="Nucleic acid-binding proteins"/>
    <property type="match status" value="1"/>
</dbReference>
<dbReference type="InterPro" id="IPR004665">
    <property type="entry name" value="Term_rho"/>
</dbReference>
<dbReference type="EMBL" id="CAFBRZ010000063">
    <property type="protein sequence ID" value="CAB5157068.1"/>
    <property type="molecule type" value="Genomic_DNA"/>
</dbReference>
<dbReference type="InterPro" id="IPR036269">
    <property type="entry name" value="Rho_N_sf"/>
</dbReference>
<dbReference type="EMBL" id="CAFAAS010000019">
    <property type="protein sequence ID" value="CAB4812540.1"/>
    <property type="molecule type" value="Genomic_DNA"/>
</dbReference>
<dbReference type="Pfam" id="PF07497">
    <property type="entry name" value="Rho_RNA_bind"/>
    <property type="match status" value="1"/>
</dbReference>
<dbReference type="Pfam" id="PF00006">
    <property type="entry name" value="ATP-synt_ab"/>
    <property type="match status" value="1"/>
</dbReference>
<keyword evidence="4" id="KW-0347">Helicase</keyword>
<dbReference type="InterPro" id="IPR011112">
    <property type="entry name" value="Rho-like_N"/>
</dbReference>
<feature type="region of interest" description="Disordered" evidence="9">
    <location>
        <begin position="52"/>
        <end position="134"/>
    </location>
</feature>
<keyword evidence="2" id="KW-0547">Nucleotide-binding</keyword>
<evidence type="ECO:0000313" key="13">
    <source>
        <dbReference type="EMBL" id="CAB4929545.1"/>
    </source>
</evidence>
<dbReference type="EMBL" id="CAEZYE010000026">
    <property type="protein sequence ID" value="CAB4709073.1"/>
    <property type="molecule type" value="Genomic_DNA"/>
</dbReference>
<dbReference type="Gene3D" id="2.40.50.140">
    <property type="entry name" value="Nucleic acid-binding proteins"/>
    <property type="match status" value="1"/>
</dbReference>
<keyword evidence="3" id="KW-0378">Hydrolase</keyword>
<dbReference type="InterPro" id="IPR003593">
    <property type="entry name" value="AAA+_ATPase"/>
</dbReference>
<dbReference type="InterPro" id="IPR011129">
    <property type="entry name" value="CSD"/>
</dbReference>
<evidence type="ECO:0000313" key="11">
    <source>
        <dbReference type="EMBL" id="CAB4709073.1"/>
    </source>
</evidence>
<keyword evidence="5" id="KW-0067">ATP-binding</keyword>
<keyword evidence="6" id="KW-0694">RNA-binding</keyword>
<dbReference type="NCBIfam" id="TIGR00767">
    <property type="entry name" value="rho"/>
    <property type="match status" value="1"/>
</dbReference>
<feature type="compositionally biased region" description="Acidic residues" evidence="9">
    <location>
        <begin position="85"/>
        <end position="94"/>
    </location>
</feature>
<dbReference type="GO" id="GO:0016787">
    <property type="term" value="F:hydrolase activity"/>
    <property type="evidence" value="ECO:0007669"/>
    <property type="project" value="UniProtKB-KW"/>
</dbReference>
<organism evidence="15">
    <name type="scientific">freshwater metagenome</name>
    <dbReference type="NCBI Taxonomy" id="449393"/>
    <lineage>
        <taxon>unclassified sequences</taxon>
        <taxon>metagenomes</taxon>
        <taxon>ecological metagenomes</taxon>
    </lineage>
</organism>